<accession>A0A0E9WZS6</accession>
<proteinExistence type="predicted"/>
<reference evidence="1" key="2">
    <citation type="journal article" date="2015" name="Fish Shellfish Immunol.">
        <title>Early steps in the European eel (Anguilla anguilla)-Vibrio vulnificus interaction in the gills: Role of the RtxA13 toxin.</title>
        <authorList>
            <person name="Callol A."/>
            <person name="Pajuelo D."/>
            <person name="Ebbesson L."/>
            <person name="Teles M."/>
            <person name="MacKenzie S."/>
            <person name="Amaro C."/>
        </authorList>
    </citation>
    <scope>NUCLEOTIDE SEQUENCE</scope>
</reference>
<organism evidence="1">
    <name type="scientific">Anguilla anguilla</name>
    <name type="common">European freshwater eel</name>
    <name type="synonym">Muraena anguilla</name>
    <dbReference type="NCBI Taxonomy" id="7936"/>
    <lineage>
        <taxon>Eukaryota</taxon>
        <taxon>Metazoa</taxon>
        <taxon>Chordata</taxon>
        <taxon>Craniata</taxon>
        <taxon>Vertebrata</taxon>
        <taxon>Euteleostomi</taxon>
        <taxon>Actinopterygii</taxon>
        <taxon>Neopterygii</taxon>
        <taxon>Teleostei</taxon>
        <taxon>Anguilliformes</taxon>
        <taxon>Anguillidae</taxon>
        <taxon>Anguilla</taxon>
    </lineage>
</organism>
<dbReference type="EMBL" id="GBXM01013442">
    <property type="protein sequence ID" value="JAH95135.1"/>
    <property type="molecule type" value="Transcribed_RNA"/>
</dbReference>
<sequence>MLEVRQGTSRPRSHKLNLSRGQPLQFQACKKIWWITDQMFLVIYSQLFEKMIKSIFSFLSSPFSDFTKAKKYKGYDQSLLVVHIPHSSPAFALSSKERFI</sequence>
<dbReference type="AlphaFoldDB" id="A0A0E9WZS6"/>
<evidence type="ECO:0000313" key="1">
    <source>
        <dbReference type="EMBL" id="JAH95135.1"/>
    </source>
</evidence>
<protein>
    <submittedName>
        <fullName evidence="1">Uncharacterized protein</fullName>
    </submittedName>
</protein>
<reference evidence="1" key="1">
    <citation type="submission" date="2014-11" db="EMBL/GenBank/DDBJ databases">
        <authorList>
            <person name="Amaro Gonzalez C."/>
        </authorList>
    </citation>
    <scope>NUCLEOTIDE SEQUENCE</scope>
</reference>
<name>A0A0E9WZS6_ANGAN</name>